<organism evidence="8">
    <name type="scientific">marine sediment metagenome</name>
    <dbReference type="NCBI Taxonomy" id="412755"/>
    <lineage>
        <taxon>unclassified sequences</taxon>
        <taxon>metagenomes</taxon>
        <taxon>ecological metagenomes</taxon>
    </lineage>
</organism>
<accession>X1N703</accession>
<keyword evidence="3" id="KW-0489">Methyltransferase</keyword>
<evidence type="ECO:0000256" key="3">
    <source>
        <dbReference type="ARBA" id="ARBA00022603"/>
    </source>
</evidence>
<comment type="caution">
    <text evidence="8">The sequence shown here is derived from an EMBL/GenBank/DDBJ whole genome shotgun (WGS) entry which is preliminary data.</text>
</comment>
<dbReference type="GO" id="GO:0000179">
    <property type="term" value="F:rRNA (adenine-N6,N6-)-dimethyltransferase activity"/>
    <property type="evidence" value="ECO:0007669"/>
    <property type="project" value="InterPro"/>
</dbReference>
<dbReference type="PANTHER" id="PTHR11727:SF7">
    <property type="entry name" value="DIMETHYLADENOSINE TRANSFERASE-RELATED"/>
    <property type="match status" value="1"/>
</dbReference>
<dbReference type="PROSITE" id="PS51689">
    <property type="entry name" value="SAM_RNA_A_N6_MT"/>
    <property type="match status" value="1"/>
</dbReference>
<dbReference type="GO" id="GO:0003723">
    <property type="term" value="F:RNA binding"/>
    <property type="evidence" value="ECO:0007669"/>
    <property type="project" value="UniProtKB-KW"/>
</dbReference>
<evidence type="ECO:0000259" key="7">
    <source>
        <dbReference type="SMART" id="SM00650"/>
    </source>
</evidence>
<reference evidence="8" key="1">
    <citation type="journal article" date="2014" name="Front. Microbiol.">
        <title>High frequency of phylogenetically diverse reductive dehalogenase-homologous genes in deep subseafloor sedimentary metagenomes.</title>
        <authorList>
            <person name="Kawai M."/>
            <person name="Futagami T."/>
            <person name="Toyoda A."/>
            <person name="Takaki Y."/>
            <person name="Nishi S."/>
            <person name="Hori S."/>
            <person name="Arai W."/>
            <person name="Tsubouchi T."/>
            <person name="Morono Y."/>
            <person name="Uchiyama I."/>
            <person name="Ito T."/>
            <person name="Fujiyama A."/>
            <person name="Inagaki F."/>
            <person name="Takami H."/>
        </authorList>
    </citation>
    <scope>NUCLEOTIDE SEQUENCE</scope>
    <source>
        <strain evidence="8">Expedition CK06-06</strain>
    </source>
</reference>
<evidence type="ECO:0000256" key="6">
    <source>
        <dbReference type="ARBA" id="ARBA00022884"/>
    </source>
</evidence>
<feature type="non-terminal residue" evidence="8">
    <location>
        <position position="1"/>
    </location>
</feature>
<keyword evidence="5" id="KW-0949">S-adenosyl-L-methionine</keyword>
<dbReference type="Gene3D" id="1.10.8.100">
    <property type="entry name" value="Ribosomal RNA adenine dimethylase-like, domain 2"/>
    <property type="match status" value="1"/>
</dbReference>
<dbReference type="CDD" id="cd02440">
    <property type="entry name" value="AdoMet_MTases"/>
    <property type="match status" value="1"/>
</dbReference>
<protein>
    <recommendedName>
        <fullName evidence="7">Ribosomal RNA adenine methylase transferase N-terminal domain-containing protein</fullName>
    </recommendedName>
</protein>
<keyword evidence="2" id="KW-0698">rRNA processing</keyword>
<dbReference type="GO" id="GO:0005829">
    <property type="term" value="C:cytosol"/>
    <property type="evidence" value="ECO:0007669"/>
    <property type="project" value="TreeGrafter"/>
</dbReference>
<dbReference type="InterPro" id="IPR001737">
    <property type="entry name" value="KsgA/Erm"/>
</dbReference>
<feature type="domain" description="Ribosomal RNA adenine methylase transferase N-terminal" evidence="7">
    <location>
        <begin position="1"/>
        <end position="176"/>
    </location>
</feature>
<dbReference type="InterPro" id="IPR023165">
    <property type="entry name" value="rRNA_Ade_diMease-like_C"/>
</dbReference>
<dbReference type="InterPro" id="IPR020596">
    <property type="entry name" value="rRNA_Ade_Mease_Trfase_CS"/>
</dbReference>
<keyword evidence="4" id="KW-0808">Transferase</keyword>
<dbReference type="PROSITE" id="PS01131">
    <property type="entry name" value="RRNA_A_DIMETH"/>
    <property type="match status" value="1"/>
</dbReference>
<sequence>VITSAAELTPADVIVEVGPGLGVLTKELARQAGWVIAIELDDKLAALLQQTLAPFDNVTIINDDVLRVEPGALLTQPKARFPQAINSYKVVANLPYYITSPVLRHFLEASAKPQTMIVMVQKEVAEAIVAKPGQMSLLSVSVQLYGEPRIISYVPAQCFYPAPEVDSAILRIDLYPKPAVAVTDEDSFFSLVRAGFAAPRKQIGNSLAQGLGRAKGEVLSLLERADIASQRRAETLTLEEWARLWRVFTQLRGEE</sequence>
<dbReference type="SMART" id="SM00650">
    <property type="entry name" value="rADc"/>
    <property type="match status" value="1"/>
</dbReference>
<evidence type="ECO:0000256" key="2">
    <source>
        <dbReference type="ARBA" id="ARBA00022552"/>
    </source>
</evidence>
<proteinExistence type="inferred from homology"/>
<dbReference type="NCBIfam" id="TIGR00755">
    <property type="entry name" value="ksgA"/>
    <property type="match status" value="1"/>
</dbReference>
<keyword evidence="6" id="KW-0694">RNA-binding</keyword>
<evidence type="ECO:0000313" key="8">
    <source>
        <dbReference type="EMBL" id="GAI22630.1"/>
    </source>
</evidence>
<dbReference type="InterPro" id="IPR029063">
    <property type="entry name" value="SAM-dependent_MTases_sf"/>
</dbReference>
<evidence type="ECO:0000256" key="1">
    <source>
        <dbReference type="ARBA" id="ARBA00022490"/>
    </source>
</evidence>
<dbReference type="PANTHER" id="PTHR11727">
    <property type="entry name" value="DIMETHYLADENOSINE TRANSFERASE"/>
    <property type="match status" value="1"/>
</dbReference>
<name>X1N703_9ZZZZ</name>
<dbReference type="AlphaFoldDB" id="X1N703"/>
<dbReference type="EMBL" id="BARV01014743">
    <property type="protein sequence ID" value="GAI22630.1"/>
    <property type="molecule type" value="Genomic_DNA"/>
</dbReference>
<dbReference type="SUPFAM" id="SSF53335">
    <property type="entry name" value="S-adenosyl-L-methionine-dependent methyltransferases"/>
    <property type="match status" value="1"/>
</dbReference>
<dbReference type="Pfam" id="PF00398">
    <property type="entry name" value="RrnaAD"/>
    <property type="match status" value="1"/>
</dbReference>
<keyword evidence="1" id="KW-0963">Cytoplasm</keyword>
<gene>
    <name evidence="8" type="ORF">S06H3_25590</name>
</gene>
<dbReference type="HAMAP" id="MF_00607">
    <property type="entry name" value="16SrRNA_methyltr_A"/>
    <property type="match status" value="1"/>
</dbReference>
<evidence type="ECO:0000256" key="4">
    <source>
        <dbReference type="ARBA" id="ARBA00022679"/>
    </source>
</evidence>
<dbReference type="InterPro" id="IPR020598">
    <property type="entry name" value="rRNA_Ade_methylase_Trfase_N"/>
</dbReference>
<dbReference type="InterPro" id="IPR011530">
    <property type="entry name" value="rRNA_adenine_dimethylase"/>
</dbReference>
<dbReference type="Gene3D" id="3.40.50.150">
    <property type="entry name" value="Vaccinia Virus protein VP39"/>
    <property type="match status" value="1"/>
</dbReference>
<evidence type="ECO:0000256" key="5">
    <source>
        <dbReference type="ARBA" id="ARBA00022691"/>
    </source>
</evidence>